<keyword evidence="2" id="KW-1185">Reference proteome</keyword>
<dbReference type="EMBL" id="OX597819">
    <property type="protein sequence ID" value="CAI9724491.1"/>
    <property type="molecule type" value="Genomic_DNA"/>
</dbReference>
<dbReference type="Proteomes" id="UP001162480">
    <property type="component" value="Chromosome 6"/>
</dbReference>
<protein>
    <submittedName>
        <fullName evidence="1">Uncharacterized protein</fullName>
    </submittedName>
</protein>
<evidence type="ECO:0000313" key="2">
    <source>
        <dbReference type="Proteomes" id="UP001162480"/>
    </source>
</evidence>
<organism evidence="1 2">
    <name type="scientific">Octopus vulgaris</name>
    <name type="common">Common octopus</name>
    <dbReference type="NCBI Taxonomy" id="6645"/>
    <lineage>
        <taxon>Eukaryota</taxon>
        <taxon>Metazoa</taxon>
        <taxon>Spiralia</taxon>
        <taxon>Lophotrochozoa</taxon>
        <taxon>Mollusca</taxon>
        <taxon>Cephalopoda</taxon>
        <taxon>Coleoidea</taxon>
        <taxon>Octopodiformes</taxon>
        <taxon>Octopoda</taxon>
        <taxon>Incirrata</taxon>
        <taxon>Octopodidae</taxon>
        <taxon>Octopus</taxon>
    </lineage>
</organism>
<dbReference type="AlphaFoldDB" id="A0AA36F3M0"/>
<evidence type="ECO:0000313" key="1">
    <source>
        <dbReference type="EMBL" id="CAI9724491.1"/>
    </source>
</evidence>
<name>A0AA36F3M0_OCTVU</name>
<sequence length="132" mass="14969">MKLKSLAINSQTSAWLLIAEISSSLDDNALSLMLMPSHLSRNIRGWRQKKSQAPLIPTGRSGYIIPEEYRFLENGEKFLLYDSGEDNPERLLVFGTQVGLDDLGNNKDWPCDGTFKCSPDIYYQLFTLHIVT</sequence>
<reference evidence="1" key="1">
    <citation type="submission" date="2023-08" db="EMBL/GenBank/DDBJ databases">
        <authorList>
            <person name="Alioto T."/>
            <person name="Alioto T."/>
            <person name="Gomez Garrido J."/>
        </authorList>
    </citation>
    <scope>NUCLEOTIDE SEQUENCE</scope>
</reference>
<accession>A0AA36F3M0</accession>
<gene>
    <name evidence="1" type="ORF">OCTVUL_1B015747</name>
</gene>
<proteinExistence type="predicted"/>